<protein>
    <submittedName>
        <fullName evidence="1">Uncharacterized protein</fullName>
    </submittedName>
</protein>
<dbReference type="AlphaFoldDB" id="A0A699KJG1"/>
<comment type="caution">
    <text evidence="1">The sequence shown here is derived from an EMBL/GenBank/DDBJ whole genome shotgun (WGS) entry which is preliminary data.</text>
</comment>
<evidence type="ECO:0000313" key="1">
    <source>
        <dbReference type="EMBL" id="GFA97539.1"/>
    </source>
</evidence>
<name>A0A699KJG1_TANCI</name>
<accession>A0A699KJG1</accession>
<dbReference type="EMBL" id="BKCJ010525618">
    <property type="protein sequence ID" value="GFA97539.1"/>
    <property type="molecule type" value="Genomic_DNA"/>
</dbReference>
<organism evidence="1">
    <name type="scientific">Tanacetum cinerariifolium</name>
    <name type="common">Dalmatian daisy</name>
    <name type="synonym">Chrysanthemum cinerariifolium</name>
    <dbReference type="NCBI Taxonomy" id="118510"/>
    <lineage>
        <taxon>Eukaryota</taxon>
        <taxon>Viridiplantae</taxon>
        <taxon>Streptophyta</taxon>
        <taxon>Embryophyta</taxon>
        <taxon>Tracheophyta</taxon>
        <taxon>Spermatophyta</taxon>
        <taxon>Magnoliopsida</taxon>
        <taxon>eudicotyledons</taxon>
        <taxon>Gunneridae</taxon>
        <taxon>Pentapetalae</taxon>
        <taxon>asterids</taxon>
        <taxon>campanulids</taxon>
        <taxon>Asterales</taxon>
        <taxon>Asteraceae</taxon>
        <taxon>Asteroideae</taxon>
        <taxon>Anthemideae</taxon>
        <taxon>Anthemidinae</taxon>
        <taxon>Tanacetum</taxon>
    </lineage>
</organism>
<proteinExistence type="predicted"/>
<reference evidence="1" key="1">
    <citation type="journal article" date="2019" name="Sci. Rep.">
        <title>Draft genome of Tanacetum cinerariifolium, the natural source of mosquito coil.</title>
        <authorList>
            <person name="Yamashiro T."/>
            <person name="Shiraishi A."/>
            <person name="Satake H."/>
            <person name="Nakayama K."/>
        </authorList>
    </citation>
    <scope>NUCLEOTIDE SEQUENCE</scope>
</reference>
<gene>
    <name evidence="1" type="ORF">Tci_669511</name>
</gene>
<sequence>MERTLPDKCCLHPKSQGLTPRLTCGTNHPAYPELTGPTYQLYGTCQVNGSRRHHQSYHPLTLMPELGLRATPGARLTRVVSFV</sequence>